<dbReference type="Pfam" id="PF14534">
    <property type="entry name" value="DUF4440"/>
    <property type="match status" value="1"/>
</dbReference>
<reference evidence="2 3" key="1">
    <citation type="submission" date="2019-06" db="EMBL/GenBank/DDBJ databases">
        <title>Whole genome shotgun sequence of Acetobacter orleanensis NBRC 13752.</title>
        <authorList>
            <person name="Hosoyama A."/>
            <person name="Uohara A."/>
            <person name="Ohji S."/>
            <person name="Ichikawa N."/>
        </authorList>
    </citation>
    <scope>NUCLEOTIDE SEQUENCE [LARGE SCALE GENOMIC DNA]</scope>
    <source>
        <strain evidence="2 3">NBRC 13752</strain>
    </source>
</reference>
<protein>
    <recommendedName>
        <fullName evidence="1">DUF4440 domain-containing protein</fullName>
    </recommendedName>
</protein>
<comment type="caution">
    <text evidence="2">The sequence shown here is derived from an EMBL/GenBank/DDBJ whole genome shotgun (WGS) entry which is preliminary data.</text>
</comment>
<gene>
    <name evidence="2" type="ORF">AOR01nite_16010</name>
</gene>
<dbReference type="InterPro" id="IPR032710">
    <property type="entry name" value="NTF2-like_dom_sf"/>
</dbReference>
<accession>A0A4Y3TMW2</accession>
<proteinExistence type="predicted"/>
<dbReference type="EMBL" id="BJMU01000007">
    <property type="protein sequence ID" value="GEB83124.1"/>
    <property type="molecule type" value="Genomic_DNA"/>
</dbReference>
<evidence type="ECO:0000313" key="3">
    <source>
        <dbReference type="Proteomes" id="UP000317617"/>
    </source>
</evidence>
<evidence type="ECO:0000313" key="2">
    <source>
        <dbReference type="EMBL" id="GEB83124.1"/>
    </source>
</evidence>
<organism evidence="2 3">
    <name type="scientific">Acetobacter orleanensis</name>
    <dbReference type="NCBI Taxonomy" id="104099"/>
    <lineage>
        <taxon>Bacteria</taxon>
        <taxon>Pseudomonadati</taxon>
        <taxon>Pseudomonadota</taxon>
        <taxon>Alphaproteobacteria</taxon>
        <taxon>Acetobacterales</taxon>
        <taxon>Acetobacteraceae</taxon>
        <taxon>Acetobacter</taxon>
    </lineage>
</organism>
<dbReference type="Proteomes" id="UP000317617">
    <property type="component" value="Unassembled WGS sequence"/>
</dbReference>
<sequence>MHMKSFFVKFVSFSVVIANAILPIVAYAESPPLSVESAIKAENTRWADAFKRGDYQAIGRLYTENGTLLQPGGKRIIGAAAITKYFTEGYAGKAPDTVTFSNFEFYGNDKVITEVSDSIVRSHDGKLKSRGKQILIFLKQGNMWKLHRDIWNDDGPVQSDDR</sequence>
<evidence type="ECO:0000259" key="1">
    <source>
        <dbReference type="Pfam" id="PF14534"/>
    </source>
</evidence>
<dbReference type="InterPro" id="IPR027843">
    <property type="entry name" value="DUF4440"/>
</dbReference>
<dbReference type="STRING" id="104099.AD949_05555"/>
<dbReference type="SUPFAM" id="SSF54427">
    <property type="entry name" value="NTF2-like"/>
    <property type="match status" value="1"/>
</dbReference>
<keyword evidence="3" id="KW-1185">Reference proteome</keyword>
<dbReference type="AlphaFoldDB" id="A0A4Y3TMW2"/>
<feature type="domain" description="DUF4440" evidence="1">
    <location>
        <begin position="40"/>
        <end position="146"/>
    </location>
</feature>
<name>A0A4Y3TMW2_9PROT</name>
<dbReference type="Gene3D" id="3.10.450.50">
    <property type="match status" value="1"/>
</dbReference>